<dbReference type="InterPro" id="IPR049237">
    <property type="entry name" value="DUF2264_C"/>
</dbReference>
<dbReference type="Proteomes" id="UP001597399">
    <property type="component" value="Unassembled WGS sequence"/>
</dbReference>
<gene>
    <name evidence="3" type="ORF">ACFSUE_05905</name>
</gene>
<dbReference type="InterPro" id="IPR016624">
    <property type="entry name" value="UCP014753"/>
</dbReference>
<feature type="domain" description="DUF2264" evidence="2">
    <location>
        <begin position="347"/>
        <end position="564"/>
    </location>
</feature>
<reference evidence="4" key="1">
    <citation type="journal article" date="2019" name="Int. J. Syst. Evol. Microbiol.">
        <title>The Global Catalogue of Microorganisms (GCM) 10K type strain sequencing project: providing services to taxonomists for standard genome sequencing and annotation.</title>
        <authorList>
            <consortium name="The Broad Institute Genomics Platform"/>
            <consortium name="The Broad Institute Genome Sequencing Center for Infectious Disease"/>
            <person name="Wu L."/>
            <person name="Ma J."/>
        </authorList>
    </citation>
    <scope>NUCLEOTIDE SEQUENCE [LARGE SCALE GENOMIC DNA]</scope>
    <source>
        <strain evidence="4">TISTR 2466</strain>
    </source>
</reference>
<protein>
    <submittedName>
        <fullName evidence="3">DUF2264 domain-containing protein</fullName>
    </submittedName>
</protein>
<dbReference type="PIRSF" id="PIRSF014753">
    <property type="entry name" value="UCP014753"/>
    <property type="match status" value="1"/>
</dbReference>
<proteinExistence type="predicted"/>
<feature type="domain" description="DUF2264" evidence="1">
    <location>
        <begin position="27"/>
        <end position="338"/>
    </location>
</feature>
<dbReference type="Pfam" id="PF10022">
    <property type="entry name" value="DUF2264"/>
    <property type="match status" value="1"/>
</dbReference>
<name>A0ABW5S145_9BACL</name>
<organism evidence="3 4">
    <name type="scientific">Sporolactobacillus shoreicorticis</name>
    <dbReference type="NCBI Taxonomy" id="1923877"/>
    <lineage>
        <taxon>Bacteria</taxon>
        <taxon>Bacillati</taxon>
        <taxon>Bacillota</taxon>
        <taxon>Bacilli</taxon>
        <taxon>Bacillales</taxon>
        <taxon>Sporolactobacillaceae</taxon>
        <taxon>Sporolactobacillus</taxon>
    </lineage>
</organism>
<evidence type="ECO:0000259" key="2">
    <source>
        <dbReference type="Pfam" id="PF20938"/>
    </source>
</evidence>
<dbReference type="EMBL" id="JBHUMQ010000015">
    <property type="protein sequence ID" value="MFD2693163.1"/>
    <property type="molecule type" value="Genomic_DNA"/>
</dbReference>
<dbReference type="RefSeq" id="WP_253058391.1">
    <property type="nucleotide sequence ID" value="NZ_JAMXWM010000002.1"/>
</dbReference>
<evidence type="ECO:0000313" key="4">
    <source>
        <dbReference type="Proteomes" id="UP001597399"/>
    </source>
</evidence>
<dbReference type="PANTHER" id="PTHR35339">
    <property type="entry name" value="LINALOOL DEHYDRATASE_ISOMERASE DOMAIN-CONTAINING PROTEIN"/>
    <property type="match status" value="1"/>
</dbReference>
<evidence type="ECO:0000259" key="1">
    <source>
        <dbReference type="Pfam" id="PF10022"/>
    </source>
</evidence>
<dbReference type="Pfam" id="PF20938">
    <property type="entry name" value="DUF2264_C"/>
    <property type="match status" value="1"/>
</dbReference>
<keyword evidence="4" id="KW-1185">Reference proteome</keyword>
<dbReference type="InterPro" id="IPR049349">
    <property type="entry name" value="DUF2264_N"/>
</dbReference>
<dbReference type="PANTHER" id="PTHR35339:SF4">
    <property type="entry name" value="LINALOOL DEHYDRATASE_ISOMERASE DOMAIN-CONTAINING PROTEIN"/>
    <property type="match status" value="1"/>
</dbReference>
<evidence type="ECO:0000313" key="3">
    <source>
        <dbReference type="EMBL" id="MFD2693163.1"/>
    </source>
</evidence>
<sequence length="600" mass="69076">MSVILNARTDLIQWMTSMLPDIDQEDGQTGAAYGKPIRAFELFARPLWGIFSLIASGDRSPETDAYIKRIKSGICPKYDQYWPKATTKTRQIVVESAVFGFGLAYCKERLLRYFNDIERKQLQEWLNSVNQCELPRGNWLFFAVLINYGLKVNQMRYSQEAMDRALKSIESMYVGDGWYFDGFAGQRDYYVPFAFHYYGLLYSTLLPEGPEKELYGKRAERFAKDFIYWFDSEGRSVPFGRSLTYRFAHVAFWSAMVVSGRRPFPLSVMKGIIFRNLRWWSEQPIFSATGQLSIGYGYPNLIMSEDYNASGSPAWAFKTFILLLLPEHHPFWTIEEASYPAKMGIRNLKHGGFLAVHDHLSAANYLLSTTQCSRLPILHTSEKYGKFCYSTYYGFNISRDVSGIEHSACDSTLALAVAGSRQFFSRTQILHGWQTSEYGYSEWQEQPYVFIRTWLIPLNSLWHIRIHCVDAKFSLDSYEGGFPQFEWNEKFNQPIADEHSIRLSSHSGTSAVIDAFGNRKPMVVPQDPNSNLYNCEKNAIPVLYKRLTVGKSWIGCFVYGSPKELWNPSDVPVAVMDNGRLEITQNERHIVVDLNKSRQQ</sequence>
<comment type="caution">
    <text evidence="3">The sequence shown here is derived from an EMBL/GenBank/DDBJ whole genome shotgun (WGS) entry which is preliminary data.</text>
</comment>
<accession>A0ABW5S145</accession>